<dbReference type="AlphaFoldDB" id="A0A844YWL2"/>
<dbReference type="SUPFAM" id="SSF63829">
    <property type="entry name" value="Calcium-dependent phosphotriesterase"/>
    <property type="match status" value="1"/>
</dbReference>
<dbReference type="RefSeq" id="WP_160770373.1">
    <property type="nucleotide sequence ID" value="NZ_WTYV01000001.1"/>
</dbReference>
<evidence type="ECO:0000259" key="1">
    <source>
        <dbReference type="Pfam" id="PF13449"/>
    </source>
</evidence>
<comment type="caution">
    <text evidence="2">The sequence shown here is derived from an EMBL/GenBank/DDBJ whole genome shotgun (WGS) entry which is preliminary data.</text>
</comment>
<name>A0A844YWL2_9SPHN</name>
<reference evidence="2 3" key="1">
    <citation type="submission" date="2019-12" db="EMBL/GenBank/DDBJ databases">
        <title>Genomic-based taxomic classification of the family Erythrobacteraceae.</title>
        <authorList>
            <person name="Xu L."/>
        </authorList>
    </citation>
    <scope>NUCLEOTIDE SEQUENCE [LARGE SCALE GENOMIC DNA]</scope>
    <source>
        <strain evidence="2 3">M0322</strain>
    </source>
</reference>
<feature type="domain" description="Phytase-like" evidence="1">
    <location>
        <begin position="68"/>
        <end position="308"/>
    </location>
</feature>
<gene>
    <name evidence="2" type="ORF">GRI99_02280</name>
</gene>
<keyword evidence="3" id="KW-1185">Reference proteome</keyword>
<dbReference type="EMBL" id="WTYV01000001">
    <property type="protein sequence ID" value="MXO70457.1"/>
    <property type="molecule type" value="Genomic_DNA"/>
</dbReference>
<dbReference type="Proteomes" id="UP000466966">
    <property type="component" value="Unassembled WGS sequence"/>
</dbReference>
<organism evidence="2 3">
    <name type="scientific">Alteraurantiacibacter buctensis</name>
    <dbReference type="NCBI Taxonomy" id="1503981"/>
    <lineage>
        <taxon>Bacteria</taxon>
        <taxon>Pseudomonadati</taxon>
        <taxon>Pseudomonadota</taxon>
        <taxon>Alphaproteobacteria</taxon>
        <taxon>Sphingomonadales</taxon>
        <taxon>Erythrobacteraceae</taxon>
        <taxon>Alteraurantiacibacter</taxon>
    </lineage>
</organism>
<dbReference type="OrthoDB" id="9798693at2"/>
<dbReference type="InterPro" id="IPR027372">
    <property type="entry name" value="Phytase-like_dom"/>
</dbReference>
<sequence length="333" mass="36690">MRPRRYSALRLAAVLALGAVLAPGTWLRSHVPDIYTTAVSIHPLPYSQRPVAGLQVLGLWQLRGSGENFGGYSGMLILGRDAVRLFSDRNYQLNVPRPGVDPPSPLDFTTRRLFPVNRPLEDMFDIESVTQSALTGQYWVGYEFNHTIYRYGMTGDPEAYVEPDYAAGWTENGGIEAMVLLADGRFVVLREYGGDAYVYAGDPVEGALPQHARVSWPAGYSPTDAAELPDGRLIVVLRRVGWHLPVFESRLVLLDPVQFVPGEAWHPQALVQLEALLPRDNWEAIGVDHGGSPAPGAPVSLWLASDDNRSVFQRSLLAQLAFVPPPRNAGREP</sequence>
<protein>
    <recommendedName>
        <fullName evidence="1">Phytase-like domain-containing protein</fullName>
    </recommendedName>
</protein>
<accession>A0A844YWL2</accession>
<dbReference type="Pfam" id="PF13449">
    <property type="entry name" value="Phytase-like"/>
    <property type="match status" value="1"/>
</dbReference>
<evidence type="ECO:0000313" key="2">
    <source>
        <dbReference type="EMBL" id="MXO70457.1"/>
    </source>
</evidence>
<proteinExistence type="predicted"/>
<evidence type="ECO:0000313" key="3">
    <source>
        <dbReference type="Proteomes" id="UP000466966"/>
    </source>
</evidence>